<dbReference type="GO" id="GO:0006950">
    <property type="term" value="P:response to stress"/>
    <property type="evidence" value="ECO:0007669"/>
    <property type="project" value="TreeGrafter"/>
</dbReference>
<organism evidence="2 3">
    <name type="scientific">Clostridium estertheticum</name>
    <dbReference type="NCBI Taxonomy" id="238834"/>
    <lineage>
        <taxon>Bacteria</taxon>
        <taxon>Bacillati</taxon>
        <taxon>Bacillota</taxon>
        <taxon>Clostridia</taxon>
        <taxon>Eubacteriales</taxon>
        <taxon>Clostridiaceae</taxon>
        <taxon>Clostridium</taxon>
    </lineage>
</organism>
<dbReference type="PANTHER" id="PTHR33164">
    <property type="entry name" value="TRANSCRIPTIONAL REGULATOR, MARR FAMILY"/>
    <property type="match status" value="1"/>
</dbReference>
<feature type="domain" description="HTH marR-type" evidence="1">
    <location>
        <begin position="1"/>
        <end position="142"/>
    </location>
</feature>
<evidence type="ECO:0000313" key="3">
    <source>
        <dbReference type="Proteomes" id="UP000342249"/>
    </source>
</evidence>
<dbReference type="InterPro" id="IPR039422">
    <property type="entry name" value="MarR/SlyA-like"/>
</dbReference>
<dbReference type="InterPro" id="IPR000835">
    <property type="entry name" value="HTH_MarR-typ"/>
</dbReference>
<reference evidence="2" key="1">
    <citation type="journal article" date="2019" name="Lett. Appl. Microbiol.">
        <title>A case of 'blown pack' spoilage of vacuum-packaged pork likely associated with Clostridium estertheticum in Canada.</title>
        <authorList>
            <person name="Zhang P."/>
            <person name="Ward P."/>
            <person name="McMullen L.M."/>
            <person name="Yang X."/>
        </authorList>
    </citation>
    <scope>NUCLEOTIDE SEQUENCE [LARGE SCALE GENOMIC DNA]</scope>
    <source>
        <strain evidence="2">MA19</strain>
    </source>
</reference>
<name>A0A5N7IY22_9CLOT</name>
<dbReference type="AlphaFoldDB" id="A0A5N7IY22"/>
<dbReference type="Proteomes" id="UP000342249">
    <property type="component" value="Unassembled WGS sequence"/>
</dbReference>
<sequence>MERKIYDKKSATCNCINLRRASLSITQVYDEMLAPSGLKISQYLLISNIKRLGPISVSSIALEIRLDRTTIVRNLKPLEARGLIIDIATKGARNRQLKLTDKGSEILEVALPLWVEAQNYIKQYLGEEDINTLTRLLAKIEALVP</sequence>
<dbReference type="GO" id="GO:0003700">
    <property type="term" value="F:DNA-binding transcription factor activity"/>
    <property type="evidence" value="ECO:0007669"/>
    <property type="project" value="InterPro"/>
</dbReference>
<dbReference type="Pfam" id="PF12802">
    <property type="entry name" value="MarR_2"/>
    <property type="match status" value="1"/>
</dbReference>
<dbReference type="EMBL" id="SPSF01000015">
    <property type="protein sequence ID" value="MPQ61390.1"/>
    <property type="molecule type" value="Genomic_DNA"/>
</dbReference>
<dbReference type="InterPro" id="IPR036390">
    <property type="entry name" value="WH_DNA-bd_sf"/>
</dbReference>
<evidence type="ECO:0000313" key="2">
    <source>
        <dbReference type="EMBL" id="MPQ61390.1"/>
    </source>
</evidence>
<dbReference type="Gene3D" id="1.10.10.10">
    <property type="entry name" value="Winged helix-like DNA-binding domain superfamily/Winged helix DNA-binding domain"/>
    <property type="match status" value="1"/>
</dbReference>
<gene>
    <name evidence="2" type="ORF">E4V82_04610</name>
</gene>
<dbReference type="SUPFAM" id="SSF46785">
    <property type="entry name" value="Winged helix' DNA-binding domain"/>
    <property type="match status" value="1"/>
</dbReference>
<dbReference type="PANTHER" id="PTHR33164:SF105">
    <property type="entry name" value="TRANSCRIPTIONAL REPRESSOR PROTEIN-RELATED"/>
    <property type="match status" value="1"/>
</dbReference>
<dbReference type="PROSITE" id="PS50995">
    <property type="entry name" value="HTH_MARR_2"/>
    <property type="match status" value="1"/>
</dbReference>
<dbReference type="SMART" id="SM00347">
    <property type="entry name" value="HTH_MARR"/>
    <property type="match status" value="1"/>
</dbReference>
<dbReference type="RefSeq" id="WP_152750797.1">
    <property type="nucleotide sequence ID" value="NZ_SPSE01000016.1"/>
</dbReference>
<evidence type="ECO:0000259" key="1">
    <source>
        <dbReference type="PROSITE" id="PS50995"/>
    </source>
</evidence>
<dbReference type="PRINTS" id="PR00598">
    <property type="entry name" value="HTHMARR"/>
</dbReference>
<comment type="caution">
    <text evidence="2">The sequence shown here is derived from an EMBL/GenBank/DDBJ whole genome shotgun (WGS) entry which is preliminary data.</text>
</comment>
<accession>A0A5N7IY22</accession>
<proteinExistence type="predicted"/>
<dbReference type="InterPro" id="IPR036388">
    <property type="entry name" value="WH-like_DNA-bd_sf"/>
</dbReference>
<protein>
    <submittedName>
        <fullName evidence="2">MarR family transcriptional regulator</fullName>
    </submittedName>
</protein>